<keyword evidence="2" id="KW-1185">Reference proteome</keyword>
<protein>
    <submittedName>
        <fullName evidence="1">Uncharacterized protein</fullName>
    </submittedName>
</protein>
<name>A0A0B0MTQ8_GOSAR</name>
<accession>A0A0B0MTQ8</accession>
<dbReference type="Proteomes" id="UP000032142">
    <property type="component" value="Unassembled WGS sequence"/>
</dbReference>
<sequence>MIPIPNVPESDTCSHHNSFSWDARSTVQNHKDMRIARKARTMPTSQTWSYM</sequence>
<gene>
    <name evidence="1" type="ORF">F383_25033</name>
</gene>
<dbReference type="EMBL" id="JRRC01304575">
    <property type="protein sequence ID" value="KHG02869.1"/>
    <property type="molecule type" value="Genomic_DNA"/>
</dbReference>
<comment type="caution">
    <text evidence="1">The sequence shown here is derived from an EMBL/GenBank/DDBJ whole genome shotgun (WGS) entry which is preliminary data.</text>
</comment>
<proteinExistence type="predicted"/>
<reference evidence="2" key="1">
    <citation type="submission" date="2014-09" db="EMBL/GenBank/DDBJ databases">
        <authorList>
            <person name="Mudge J."/>
            <person name="Ramaraj T."/>
            <person name="Lindquist I.E."/>
            <person name="Bharti A.K."/>
            <person name="Sundararajan A."/>
            <person name="Cameron C.T."/>
            <person name="Woodward J.E."/>
            <person name="May G.D."/>
            <person name="Brubaker C."/>
            <person name="Broadhvest J."/>
            <person name="Wilkins T.A."/>
        </authorList>
    </citation>
    <scope>NUCLEOTIDE SEQUENCE</scope>
    <source>
        <strain evidence="2">cv. AKA8401</strain>
    </source>
</reference>
<evidence type="ECO:0000313" key="1">
    <source>
        <dbReference type="EMBL" id="KHG02869.1"/>
    </source>
</evidence>
<organism evidence="1 2">
    <name type="scientific">Gossypium arboreum</name>
    <name type="common">Tree cotton</name>
    <name type="synonym">Gossypium nanking</name>
    <dbReference type="NCBI Taxonomy" id="29729"/>
    <lineage>
        <taxon>Eukaryota</taxon>
        <taxon>Viridiplantae</taxon>
        <taxon>Streptophyta</taxon>
        <taxon>Embryophyta</taxon>
        <taxon>Tracheophyta</taxon>
        <taxon>Spermatophyta</taxon>
        <taxon>Magnoliopsida</taxon>
        <taxon>eudicotyledons</taxon>
        <taxon>Gunneridae</taxon>
        <taxon>Pentapetalae</taxon>
        <taxon>rosids</taxon>
        <taxon>malvids</taxon>
        <taxon>Malvales</taxon>
        <taxon>Malvaceae</taxon>
        <taxon>Malvoideae</taxon>
        <taxon>Gossypium</taxon>
    </lineage>
</organism>
<evidence type="ECO:0000313" key="2">
    <source>
        <dbReference type="Proteomes" id="UP000032142"/>
    </source>
</evidence>
<dbReference type="AlphaFoldDB" id="A0A0B0MTQ8"/>